<evidence type="ECO:0000313" key="3">
    <source>
        <dbReference type="Proteomes" id="UP000188342"/>
    </source>
</evidence>
<accession>A0A1R4K9P1</accession>
<gene>
    <name evidence="2" type="ORF">FM114_12425</name>
</gene>
<dbReference type="AlphaFoldDB" id="A0A1R4K9P1"/>
<dbReference type="STRING" id="1255658.FM114_12425"/>
<keyword evidence="3" id="KW-1185">Reference proteome</keyword>
<dbReference type="EMBL" id="FUKQ01000047">
    <property type="protein sequence ID" value="SJN41016.1"/>
    <property type="molecule type" value="Genomic_DNA"/>
</dbReference>
<evidence type="ECO:0000256" key="1">
    <source>
        <dbReference type="SAM" id="MobiDB-lite"/>
    </source>
</evidence>
<reference evidence="2 3" key="1">
    <citation type="submission" date="2017-02" db="EMBL/GenBank/DDBJ databases">
        <authorList>
            <person name="Peterson S.W."/>
        </authorList>
    </citation>
    <scope>NUCLEOTIDE SEQUENCE [LARGE SCALE GENOMIC DNA]</scope>
    <source>
        <strain evidence="2 3">LSP_Lj1</strain>
    </source>
</reference>
<organism evidence="2 3">
    <name type="scientific">Luteococcus japonicus LSP_Lj1</name>
    <dbReference type="NCBI Taxonomy" id="1255658"/>
    <lineage>
        <taxon>Bacteria</taxon>
        <taxon>Bacillati</taxon>
        <taxon>Actinomycetota</taxon>
        <taxon>Actinomycetes</taxon>
        <taxon>Propionibacteriales</taxon>
        <taxon>Propionibacteriaceae</taxon>
        <taxon>Luteococcus</taxon>
    </lineage>
</organism>
<feature type="region of interest" description="Disordered" evidence="1">
    <location>
        <begin position="281"/>
        <end position="305"/>
    </location>
</feature>
<protein>
    <recommendedName>
        <fullName evidence="4">TolA protein</fullName>
    </recommendedName>
</protein>
<feature type="compositionally biased region" description="Basic and acidic residues" evidence="1">
    <location>
        <begin position="186"/>
        <end position="214"/>
    </location>
</feature>
<dbReference type="RefSeq" id="WP_094765461.1">
    <property type="nucleotide sequence ID" value="NZ_FUKQ01000047.1"/>
</dbReference>
<proteinExistence type="predicted"/>
<sequence length="329" mass="36061">MDMDAARKLLYGGAPEDFVATRRALARQARAAKDRELARRIEGLRKPSRSAWLVNQLARDPQADLGELFSLGPLLAQMHTAGSPEQLRELTILRRRTVAALVARAVDVGRSRGQTVTEPVRREVETCLEAALSHPEAAKQVLQGCLVKAPTTAAAFPMDLFEMPPAPATPGPDPTPEGLAPVIPLPRDDEEREQAKAEREKVRAERERQRAEREAQRARAHALAERVQALENRLSEVALRVGEAVEQEAGATARAQVAASARELAARRVVEAQQCLQEATREAEEAAARHDEATARHDEATRGLRELTAEQERLAAALQALREGVEVID</sequence>
<evidence type="ECO:0000313" key="2">
    <source>
        <dbReference type="EMBL" id="SJN41016.1"/>
    </source>
</evidence>
<dbReference type="OrthoDB" id="3541690at2"/>
<feature type="region of interest" description="Disordered" evidence="1">
    <location>
        <begin position="164"/>
        <end position="214"/>
    </location>
</feature>
<evidence type="ECO:0008006" key="4">
    <source>
        <dbReference type="Google" id="ProtNLM"/>
    </source>
</evidence>
<feature type="compositionally biased region" description="Pro residues" evidence="1">
    <location>
        <begin position="164"/>
        <end position="175"/>
    </location>
</feature>
<name>A0A1R4K9P1_9ACTN</name>
<dbReference type="Proteomes" id="UP000188342">
    <property type="component" value="Unassembled WGS sequence"/>
</dbReference>